<keyword evidence="3" id="KW-1185">Reference proteome</keyword>
<evidence type="ECO:0000313" key="3">
    <source>
        <dbReference type="Proteomes" id="UP001215598"/>
    </source>
</evidence>
<accession>A0AAD7JEA3</accession>
<name>A0AAD7JEA3_9AGAR</name>
<reference evidence="2" key="1">
    <citation type="submission" date="2023-03" db="EMBL/GenBank/DDBJ databases">
        <title>Massive genome expansion in bonnet fungi (Mycena s.s.) driven by repeated elements and novel gene families across ecological guilds.</title>
        <authorList>
            <consortium name="Lawrence Berkeley National Laboratory"/>
            <person name="Harder C.B."/>
            <person name="Miyauchi S."/>
            <person name="Viragh M."/>
            <person name="Kuo A."/>
            <person name="Thoen E."/>
            <person name="Andreopoulos B."/>
            <person name="Lu D."/>
            <person name="Skrede I."/>
            <person name="Drula E."/>
            <person name="Henrissat B."/>
            <person name="Morin E."/>
            <person name="Kohler A."/>
            <person name="Barry K."/>
            <person name="LaButti K."/>
            <person name="Morin E."/>
            <person name="Salamov A."/>
            <person name="Lipzen A."/>
            <person name="Mereny Z."/>
            <person name="Hegedus B."/>
            <person name="Baldrian P."/>
            <person name="Stursova M."/>
            <person name="Weitz H."/>
            <person name="Taylor A."/>
            <person name="Grigoriev I.V."/>
            <person name="Nagy L.G."/>
            <person name="Martin F."/>
            <person name="Kauserud H."/>
        </authorList>
    </citation>
    <scope>NUCLEOTIDE SEQUENCE</scope>
    <source>
        <strain evidence="2">CBHHK182m</strain>
    </source>
</reference>
<proteinExistence type="predicted"/>
<comment type="caution">
    <text evidence="2">The sequence shown here is derived from an EMBL/GenBank/DDBJ whole genome shotgun (WGS) entry which is preliminary data.</text>
</comment>
<dbReference type="EMBL" id="JARKIB010000031">
    <property type="protein sequence ID" value="KAJ7763003.1"/>
    <property type="molecule type" value="Genomic_DNA"/>
</dbReference>
<evidence type="ECO:0000313" key="2">
    <source>
        <dbReference type="EMBL" id="KAJ7763003.1"/>
    </source>
</evidence>
<feature type="region of interest" description="Disordered" evidence="1">
    <location>
        <begin position="1"/>
        <end position="51"/>
    </location>
</feature>
<feature type="region of interest" description="Disordered" evidence="1">
    <location>
        <begin position="203"/>
        <end position="236"/>
    </location>
</feature>
<feature type="compositionally biased region" description="Low complexity" evidence="1">
    <location>
        <begin position="207"/>
        <end position="222"/>
    </location>
</feature>
<organism evidence="2 3">
    <name type="scientific">Mycena metata</name>
    <dbReference type="NCBI Taxonomy" id="1033252"/>
    <lineage>
        <taxon>Eukaryota</taxon>
        <taxon>Fungi</taxon>
        <taxon>Dikarya</taxon>
        <taxon>Basidiomycota</taxon>
        <taxon>Agaricomycotina</taxon>
        <taxon>Agaricomycetes</taxon>
        <taxon>Agaricomycetidae</taxon>
        <taxon>Agaricales</taxon>
        <taxon>Marasmiineae</taxon>
        <taxon>Mycenaceae</taxon>
        <taxon>Mycena</taxon>
    </lineage>
</organism>
<protein>
    <submittedName>
        <fullName evidence="2">Uncharacterized protein</fullName>
    </submittedName>
</protein>
<feature type="compositionally biased region" description="Basic and acidic residues" evidence="1">
    <location>
        <begin position="227"/>
        <end position="236"/>
    </location>
</feature>
<dbReference type="AlphaFoldDB" id="A0AAD7JEA3"/>
<dbReference type="Proteomes" id="UP001215598">
    <property type="component" value="Unassembled WGS sequence"/>
</dbReference>
<evidence type="ECO:0000256" key="1">
    <source>
        <dbReference type="SAM" id="MobiDB-lite"/>
    </source>
</evidence>
<gene>
    <name evidence="2" type="ORF">B0H16DRAFT_1883884</name>
</gene>
<sequence length="236" mass="25798">MWPKLLPLPLSQADSGGIGNVAPPPAPTSPPKSQSDSSPSPNSPARQRGECACAAHKLWDGKKRKEAQDAPLKSKNKLAALRRARIGVSTGSKQLRKFWADTTAPRLRKRRVSLRLLTAFPSGTTAPTRYPPRVQPRHFALLDVTCSTVPAPRLRLHIRLASPRFSPARRPRLGPPLRVRCPALPLFPSFPRPNDAQHRQSVYAAKNASTPAAPNALSSLSSYKPHTTHDTHVRAD</sequence>
<feature type="compositionally biased region" description="Low complexity" evidence="1">
    <location>
        <begin position="31"/>
        <end position="44"/>
    </location>
</feature>